<keyword evidence="6 14" id="KW-0808">Transferase</keyword>
<evidence type="ECO:0000256" key="5">
    <source>
        <dbReference type="ARBA" id="ARBA00022553"/>
    </source>
</evidence>
<protein>
    <recommendedName>
        <fullName evidence="14">Sensor protein</fullName>
        <ecNumber evidence="14">2.7.13.3</ecNumber>
    </recommendedName>
</protein>
<feature type="domain" description="Histidine kinase" evidence="16">
    <location>
        <begin position="368"/>
        <end position="567"/>
    </location>
</feature>
<evidence type="ECO:0000256" key="14">
    <source>
        <dbReference type="PIRNR" id="PIRNR003167"/>
    </source>
</evidence>
<feature type="transmembrane region" description="Helical" evidence="15">
    <location>
        <begin position="149"/>
        <end position="174"/>
    </location>
</feature>
<dbReference type="InterPro" id="IPR005467">
    <property type="entry name" value="His_kinase_dom"/>
</dbReference>
<dbReference type="PIRSF" id="PIRSF003167">
    <property type="entry name" value="STHK_NarX/NarQ"/>
    <property type="match status" value="1"/>
</dbReference>
<evidence type="ECO:0000256" key="15">
    <source>
        <dbReference type="SAM" id="Phobius"/>
    </source>
</evidence>
<evidence type="ECO:0000256" key="8">
    <source>
        <dbReference type="ARBA" id="ARBA00022741"/>
    </source>
</evidence>
<dbReference type="InterPro" id="IPR029095">
    <property type="entry name" value="NarX-like_N"/>
</dbReference>
<keyword evidence="3 14" id="KW-1003">Cell membrane</keyword>
<dbReference type="Proteomes" id="UP000235828">
    <property type="component" value="Chromosome B"/>
</dbReference>
<comment type="subcellular location">
    <subcellularLocation>
        <location evidence="2">Cell inner membrane</location>
        <topology evidence="2">Multi-pass membrane protein</topology>
    </subcellularLocation>
</comment>
<dbReference type="RefSeq" id="WP_102524135.1">
    <property type="nucleotide sequence ID" value="NZ_LT960612.1"/>
</dbReference>
<organism evidence="18 19">
    <name type="scientific">Vibrio tapetis subsp. tapetis</name>
    <dbReference type="NCBI Taxonomy" id="1671868"/>
    <lineage>
        <taxon>Bacteria</taxon>
        <taxon>Pseudomonadati</taxon>
        <taxon>Pseudomonadota</taxon>
        <taxon>Gammaproteobacteria</taxon>
        <taxon>Vibrionales</taxon>
        <taxon>Vibrionaceae</taxon>
        <taxon>Vibrio</taxon>
    </lineage>
</organism>
<name>A0A2N8ZIL3_9VIBR</name>
<keyword evidence="13 14" id="KW-0472">Membrane</keyword>
<dbReference type="PANTHER" id="PTHR24421">
    <property type="entry name" value="NITRATE/NITRITE SENSOR PROTEIN NARX-RELATED"/>
    <property type="match status" value="1"/>
</dbReference>
<evidence type="ECO:0000256" key="13">
    <source>
        <dbReference type="ARBA" id="ARBA00023136"/>
    </source>
</evidence>
<reference evidence="18 19" key="1">
    <citation type="submission" date="2017-10" db="EMBL/GenBank/DDBJ databases">
        <authorList>
            <person name="Banno H."/>
            <person name="Chua N.-H."/>
        </authorList>
    </citation>
    <scope>NUCLEOTIDE SEQUENCE [LARGE SCALE GENOMIC DNA]</scope>
    <source>
        <strain evidence="18">Vibrio tapetis CECT4600</strain>
    </source>
</reference>
<dbReference type="InterPro" id="IPR016380">
    <property type="entry name" value="Sig_transdc_His_kin_NarX/NarQ"/>
</dbReference>
<dbReference type="PANTHER" id="PTHR24421:SF10">
    <property type="entry name" value="NITRATE_NITRITE SENSOR PROTEIN NARQ"/>
    <property type="match status" value="1"/>
</dbReference>
<dbReference type="OrthoDB" id="9811306at2"/>
<dbReference type="Gene3D" id="1.20.5.1930">
    <property type="match status" value="1"/>
</dbReference>
<dbReference type="PROSITE" id="PS50109">
    <property type="entry name" value="HIS_KIN"/>
    <property type="match status" value="1"/>
</dbReference>
<dbReference type="PROSITE" id="PS50885">
    <property type="entry name" value="HAMP"/>
    <property type="match status" value="1"/>
</dbReference>
<dbReference type="Gene3D" id="1.10.287.130">
    <property type="match status" value="1"/>
</dbReference>
<keyword evidence="9 14" id="KW-0418">Kinase</keyword>
<keyword evidence="5" id="KW-0597">Phosphoprotein</keyword>
<evidence type="ECO:0000313" key="19">
    <source>
        <dbReference type="Proteomes" id="UP000235828"/>
    </source>
</evidence>
<gene>
    <name evidence="18" type="primary">narQ</name>
    <name evidence="18" type="ORF">VTAP4600_B0128</name>
</gene>
<dbReference type="EC" id="2.7.13.3" evidence="14"/>
<dbReference type="Pfam" id="PF07730">
    <property type="entry name" value="HisKA_3"/>
    <property type="match status" value="1"/>
</dbReference>
<dbReference type="Pfam" id="PF00672">
    <property type="entry name" value="HAMP"/>
    <property type="match status" value="1"/>
</dbReference>
<dbReference type="Pfam" id="PF02518">
    <property type="entry name" value="HATPase_c"/>
    <property type="match status" value="1"/>
</dbReference>
<evidence type="ECO:0000256" key="1">
    <source>
        <dbReference type="ARBA" id="ARBA00000085"/>
    </source>
</evidence>
<dbReference type="Gene3D" id="1.20.120.960">
    <property type="entry name" value="Histidine kinase NarX, sensor domain"/>
    <property type="match status" value="1"/>
</dbReference>
<dbReference type="InterPro" id="IPR036890">
    <property type="entry name" value="HATPase_C_sf"/>
</dbReference>
<dbReference type="CDD" id="cd16917">
    <property type="entry name" value="HATPase_UhpB-NarQ-NarX-like"/>
    <property type="match status" value="1"/>
</dbReference>
<comment type="catalytic activity">
    <reaction evidence="1 14">
        <text>ATP + protein L-histidine = ADP + protein N-phospho-L-histidine.</text>
        <dbReference type="EC" id="2.7.13.3"/>
    </reaction>
</comment>
<dbReference type="InterPro" id="IPR011712">
    <property type="entry name" value="Sig_transdc_His_kin_sub3_dim/P"/>
</dbReference>
<evidence type="ECO:0000256" key="6">
    <source>
        <dbReference type="ARBA" id="ARBA00022679"/>
    </source>
</evidence>
<keyword evidence="10 14" id="KW-0067">ATP-binding</keyword>
<feature type="domain" description="HAMP" evidence="17">
    <location>
        <begin position="176"/>
        <end position="228"/>
    </location>
</feature>
<dbReference type="InterPro" id="IPR003660">
    <property type="entry name" value="HAMP_dom"/>
</dbReference>
<keyword evidence="7 15" id="KW-0812">Transmembrane</keyword>
<evidence type="ECO:0000256" key="12">
    <source>
        <dbReference type="ARBA" id="ARBA00023012"/>
    </source>
</evidence>
<dbReference type="CDD" id="cd06225">
    <property type="entry name" value="HAMP"/>
    <property type="match status" value="1"/>
</dbReference>
<dbReference type="Gene3D" id="3.30.565.10">
    <property type="entry name" value="Histidine kinase-like ATPase, C-terminal domain"/>
    <property type="match status" value="1"/>
</dbReference>
<dbReference type="AlphaFoldDB" id="A0A2N8ZIL3"/>
<dbReference type="InterPro" id="IPR042295">
    <property type="entry name" value="NarX-like_N_sf"/>
</dbReference>
<dbReference type="EMBL" id="LT960612">
    <property type="protein sequence ID" value="SON51739.1"/>
    <property type="molecule type" value="Genomic_DNA"/>
</dbReference>
<dbReference type="SMART" id="SM00304">
    <property type="entry name" value="HAMP"/>
    <property type="match status" value="1"/>
</dbReference>
<evidence type="ECO:0000256" key="10">
    <source>
        <dbReference type="ARBA" id="ARBA00022840"/>
    </source>
</evidence>
<dbReference type="Pfam" id="PF13675">
    <property type="entry name" value="PilJ"/>
    <property type="match status" value="1"/>
</dbReference>
<accession>A0A2N8ZIL3</accession>
<dbReference type="InterPro" id="IPR003594">
    <property type="entry name" value="HATPase_dom"/>
</dbReference>
<evidence type="ECO:0000256" key="11">
    <source>
        <dbReference type="ARBA" id="ARBA00022989"/>
    </source>
</evidence>
<dbReference type="GO" id="GO:0005886">
    <property type="term" value="C:plasma membrane"/>
    <property type="evidence" value="ECO:0007669"/>
    <property type="project" value="UniProtKB-SubCell"/>
</dbReference>
<dbReference type="SUPFAM" id="SSF55874">
    <property type="entry name" value="ATPase domain of HSP90 chaperone/DNA topoisomerase II/histidine kinase"/>
    <property type="match status" value="1"/>
</dbReference>
<evidence type="ECO:0000313" key="18">
    <source>
        <dbReference type="EMBL" id="SON51739.1"/>
    </source>
</evidence>
<keyword evidence="4 14" id="KW-0997">Cell inner membrane</keyword>
<evidence type="ECO:0000256" key="2">
    <source>
        <dbReference type="ARBA" id="ARBA00004429"/>
    </source>
</evidence>
<proteinExistence type="predicted"/>
<keyword evidence="11 15" id="KW-1133">Transmembrane helix</keyword>
<dbReference type="CDD" id="cd22899">
    <property type="entry name" value="NarQ_sensor"/>
    <property type="match status" value="1"/>
</dbReference>
<evidence type="ECO:0000256" key="7">
    <source>
        <dbReference type="ARBA" id="ARBA00022692"/>
    </source>
</evidence>
<dbReference type="SMART" id="SM00387">
    <property type="entry name" value="HATPase_c"/>
    <property type="match status" value="1"/>
</dbReference>
<evidence type="ECO:0000256" key="4">
    <source>
        <dbReference type="ARBA" id="ARBA00022519"/>
    </source>
</evidence>
<evidence type="ECO:0000256" key="9">
    <source>
        <dbReference type="ARBA" id="ARBA00022777"/>
    </source>
</evidence>
<keyword evidence="8 14" id="KW-0547">Nucleotide-binding</keyword>
<dbReference type="NCBIfam" id="NF008184">
    <property type="entry name" value="PRK10935.1"/>
    <property type="match status" value="1"/>
</dbReference>
<keyword evidence="19" id="KW-1185">Reference proteome</keyword>
<dbReference type="GO" id="GO:0005524">
    <property type="term" value="F:ATP binding"/>
    <property type="evidence" value="ECO:0007669"/>
    <property type="project" value="UniProtKB-UniRule"/>
</dbReference>
<evidence type="ECO:0000259" key="17">
    <source>
        <dbReference type="PROSITE" id="PS50885"/>
    </source>
</evidence>
<dbReference type="GO" id="GO:0000155">
    <property type="term" value="F:phosphorelay sensor kinase activity"/>
    <property type="evidence" value="ECO:0007669"/>
    <property type="project" value="UniProtKB-UniRule"/>
</dbReference>
<dbReference type="InterPro" id="IPR050482">
    <property type="entry name" value="Sensor_HK_TwoCompSys"/>
</dbReference>
<sequence length="574" mass="64487">MRINPRRPVTSTVARAMFLILLLSVITTGFALFTLASSLSDAEAVNVSGSMRMQSYRLAYDIQGESALYEHHIDQFEHSLYSPTMRDLLEWDVPDEITYHYLALIKRWEVLSELLKGADREHYILQVADFVEQIDRFVLELQRHSEKKLIILGWVAGLGLGGILIISLFVVHFVRKEIVRPLRLFARASEQIKNRNFNIEIGIDGHTELSMLAKTFNAMTADLGKLYRGLEQAVDEKTHRLQHANQSLKVLYDCSQQLSVSHLSTEHFQSILTYLSSLEGIKAVRLMVGKSNGGEFNLSSGDQDGDTWHHMVLSLDGEWLGSLEWQAELPCPDQALINNVAQILARGIYYNRAQKQTEQLLLMEERATIARELHDSIAQSLSYLKIQVALLKRQVATDCQTDDCNGARQAIGDIDLGLSTAYTQLRELLSTFRLTIKEADFGEALTQLLVPLEDQTPASINIKNHLSSIQLRSNHQVHLLQLIREAVLNAVKHAEADSICVECVNHQQEIHVKIIDDGKGFDTSSNKLNHYGLSIMNERASRLGGKLSIQSDIGAGCKIHLVFTNRQEAENGAA</sequence>
<evidence type="ECO:0000256" key="3">
    <source>
        <dbReference type="ARBA" id="ARBA00022475"/>
    </source>
</evidence>
<dbReference type="GO" id="GO:0046983">
    <property type="term" value="F:protein dimerization activity"/>
    <property type="evidence" value="ECO:0007669"/>
    <property type="project" value="UniProtKB-UniRule"/>
</dbReference>
<keyword evidence="12 14" id="KW-0902">Two-component regulatory system</keyword>
<evidence type="ECO:0000259" key="16">
    <source>
        <dbReference type="PROSITE" id="PS50109"/>
    </source>
</evidence>
<dbReference type="SUPFAM" id="SSF158472">
    <property type="entry name" value="HAMP domain-like"/>
    <property type="match status" value="1"/>
</dbReference>
<dbReference type="KEGG" id="vta:B0128"/>